<dbReference type="GO" id="GO:0005737">
    <property type="term" value="C:cytoplasm"/>
    <property type="evidence" value="ECO:0007669"/>
    <property type="project" value="TreeGrafter"/>
</dbReference>
<feature type="binding site" evidence="4">
    <location>
        <position position="13"/>
    </location>
    <ligand>
        <name>Mg(2+)</name>
        <dbReference type="ChEBI" id="CHEBI:18420"/>
    </ligand>
</feature>
<dbReference type="Gene3D" id="3.40.50.1000">
    <property type="entry name" value="HAD superfamily/HAD-like"/>
    <property type="match status" value="2"/>
</dbReference>
<dbReference type="PANTHER" id="PTHR19288">
    <property type="entry name" value="4-NITROPHENYLPHOSPHATASE-RELATED"/>
    <property type="match status" value="1"/>
</dbReference>
<dbReference type="GO" id="GO:0016791">
    <property type="term" value="F:phosphatase activity"/>
    <property type="evidence" value="ECO:0007669"/>
    <property type="project" value="TreeGrafter"/>
</dbReference>
<evidence type="ECO:0000256" key="4">
    <source>
        <dbReference type="PIRSR" id="PIRSR000915-3"/>
    </source>
</evidence>
<dbReference type="InterPro" id="IPR006357">
    <property type="entry name" value="HAD-SF_hydro_IIA"/>
</dbReference>
<comment type="cofactor">
    <cofactor evidence="4">
        <name>Mg(2+)</name>
        <dbReference type="ChEBI" id="CHEBI:18420"/>
    </cofactor>
    <text evidence="4">Divalent metal ions. Mg(2+) is the most effective.</text>
</comment>
<feature type="active site" description="Nucleophile" evidence="2">
    <location>
        <position position="11"/>
    </location>
</feature>
<keyword evidence="1 4" id="KW-0460">Magnesium</keyword>
<sequence length="263" mass="29271">MIKDIEGFLIDIDGTIFRGDELIPGAVESINFLKALNKRVTYVSNRGNITRRTCYDRLKAVGVDVLEEEILLSSTVMAYFLKEHYPLSYVWTLGDSGLKEELVYHGVKISETPEKADFLIITLCETLTYHDLNQAFQAVQHGARILATNADKTFPNGKEKAIDVAGMIGAIEAASGRKTEVVIGKPSWFMVNKALAQLDVPAEKCMVIGDSLESDILMGNMHSMKTMLVLTGNTQRKHLESIPKRLEPDYIVDSIYSIVKVTL</sequence>
<keyword evidence="1 4" id="KW-0479">Metal-binding</keyword>
<evidence type="ECO:0000256" key="1">
    <source>
        <dbReference type="PIRNR" id="PIRNR000915"/>
    </source>
</evidence>
<dbReference type="AlphaFoldDB" id="A0AAW5E944"/>
<comment type="caution">
    <text evidence="5">The sequence shown here is derived from an EMBL/GenBank/DDBJ whole genome shotgun (WGS) entry which is preliminary data.</text>
</comment>
<keyword evidence="5" id="KW-0378">Hydrolase</keyword>
<feature type="binding site" evidence="3">
    <location>
        <position position="185"/>
    </location>
    <ligand>
        <name>substrate</name>
    </ligand>
</feature>
<gene>
    <name evidence="5" type="ORF">MJG50_08085</name>
</gene>
<evidence type="ECO:0000256" key="2">
    <source>
        <dbReference type="PIRSR" id="PIRSR000915-1"/>
    </source>
</evidence>
<protein>
    <recommendedName>
        <fullName evidence="1">Acid sugar phosphatase</fullName>
        <ecNumber evidence="1">3.1.3.-</ecNumber>
    </recommendedName>
</protein>
<dbReference type="InterPro" id="IPR036412">
    <property type="entry name" value="HAD-like_sf"/>
</dbReference>
<dbReference type="NCBIfam" id="TIGR01460">
    <property type="entry name" value="HAD-SF-IIA"/>
    <property type="match status" value="1"/>
</dbReference>
<evidence type="ECO:0000313" key="6">
    <source>
        <dbReference type="Proteomes" id="UP001431131"/>
    </source>
</evidence>
<dbReference type="Proteomes" id="UP001431131">
    <property type="component" value="Unassembled WGS sequence"/>
</dbReference>
<dbReference type="InterPro" id="IPR023214">
    <property type="entry name" value="HAD_sf"/>
</dbReference>
<feature type="active site" description="Proton donor" evidence="2">
    <location>
        <position position="13"/>
    </location>
</feature>
<keyword evidence="6" id="KW-1185">Reference proteome</keyword>
<dbReference type="EMBL" id="JAKTTI010000009">
    <property type="protein sequence ID" value="MCH1625284.1"/>
    <property type="molecule type" value="Genomic_DNA"/>
</dbReference>
<comment type="function">
    <text evidence="1">Catalyzes the dephosphorylation of 2-6 carbon acid sugars in vitro.</text>
</comment>
<dbReference type="Pfam" id="PF13242">
    <property type="entry name" value="Hydrolase_like"/>
    <property type="match status" value="1"/>
</dbReference>
<evidence type="ECO:0000256" key="3">
    <source>
        <dbReference type="PIRSR" id="PIRSR000915-2"/>
    </source>
</evidence>
<accession>A0AAW5E944</accession>
<dbReference type="EC" id="3.1.3.-" evidence="1"/>
<dbReference type="PIRSF" id="PIRSF000915">
    <property type="entry name" value="PGP-type_phosphatase"/>
    <property type="match status" value="1"/>
</dbReference>
<comment type="similarity">
    <text evidence="1">Belongs to the HAD-like hydrolase superfamily. NagD family.</text>
</comment>
<proteinExistence type="inferred from homology"/>
<dbReference type="Pfam" id="PF13344">
    <property type="entry name" value="Hydrolase_6"/>
    <property type="match status" value="1"/>
</dbReference>
<name>A0AAW5E944_9BACI</name>
<dbReference type="GO" id="GO:0046872">
    <property type="term" value="F:metal ion binding"/>
    <property type="evidence" value="ECO:0007669"/>
    <property type="project" value="UniProtKB-KW"/>
</dbReference>
<feature type="binding site" evidence="4">
    <location>
        <position position="210"/>
    </location>
    <ligand>
        <name>Mg(2+)</name>
        <dbReference type="ChEBI" id="CHEBI:18420"/>
    </ligand>
</feature>
<dbReference type="SUPFAM" id="SSF56784">
    <property type="entry name" value="HAD-like"/>
    <property type="match status" value="1"/>
</dbReference>
<dbReference type="PANTHER" id="PTHR19288:SF46">
    <property type="entry name" value="HALOACID DEHALOGENASE-LIKE HYDROLASE DOMAIN-CONTAINING PROTEIN 2"/>
    <property type="match status" value="1"/>
</dbReference>
<reference evidence="5" key="1">
    <citation type="submission" date="2022-02" db="EMBL/GenBank/DDBJ databases">
        <title>Fredinandcohnia quinoae sp. nov. isolated from Chenopodium quinoa seeds.</title>
        <authorList>
            <person name="Saati-Santamaria Z."/>
            <person name="Flores-Felix J.D."/>
            <person name="Igual J.M."/>
            <person name="Velazquez E."/>
            <person name="Garcia-Fraile P."/>
            <person name="Martinez-Molina E."/>
        </authorList>
    </citation>
    <scope>NUCLEOTIDE SEQUENCE</scope>
    <source>
        <strain evidence="5">SECRCQ15</strain>
    </source>
</reference>
<evidence type="ECO:0000313" key="5">
    <source>
        <dbReference type="EMBL" id="MCH1625284.1"/>
    </source>
</evidence>
<feature type="binding site" evidence="4">
    <location>
        <position position="11"/>
    </location>
    <ligand>
        <name>Mg(2+)</name>
        <dbReference type="ChEBI" id="CHEBI:18420"/>
    </ligand>
</feature>
<dbReference type="RefSeq" id="WP_240254490.1">
    <property type="nucleotide sequence ID" value="NZ_JAKTTI010000009.1"/>
</dbReference>
<organism evidence="5 6">
    <name type="scientific">Fredinandcohnia quinoae</name>
    <dbReference type="NCBI Taxonomy" id="2918902"/>
    <lineage>
        <taxon>Bacteria</taxon>
        <taxon>Bacillati</taxon>
        <taxon>Bacillota</taxon>
        <taxon>Bacilli</taxon>
        <taxon>Bacillales</taxon>
        <taxon>Bacillaceae</taxon>
        <taxon>Fredinandcohnia</taxon>
    </lineage>
</organism>